<dbReference type="PANTHER" id="PTHR48010">
    <property type="entry name" value="OS05G0588300 PROTEIN"/>
    <property type="match status" value="1"/>
</dbReference>
<keyword evidence="1" id="KW-0812">Transmembrane</keyword>
<dbReference type="InterPro" id="IPR050994">
    <property type="entry name" value="At_inactive_RLKs"/>
</dbReference>
<organism evidence="2 3">
    <name type="scientific">Bodo saltans</name>
    <name type="common">Flagellated protozoan</name>
    <dbReference type="NCBI Taxonomy" id="75058"/>
    <lineage>
        <taxon>Eukaryota</taxon>
        <taxon>Discoba</taxon>
        <taxon>Euglenozoa</taxon>
        <taxon>Kinetoplastea</taxon>
        <taxon>Metakinetoplastina</taxon>
        <taxon>Eubodonida</taxon>
        <taxon>Bodonidae</taxon>
        <taxon>Bodo</taxon>
    </lineage>
</organism>
<dbReference type="Pfam" id="PF00560">
    <property type="entry name" value="LRR_1"/>
    <property type="match status" value="1"/>
</dbReference>
<dbReference type="InterPro" id="IPR032675">
    <property type="entry name" value="LRR_dom_sf"/>
</dbReference>
<dbReference type="OrthoDB" id="1897577at2759"/>
<keyword evidence="1" id="KW-0472">Membrane</keyword>
<evidence type="ECO:0000313" key="3">
    <source>
        <dbReference type="Proteomes" id="UP000051952"/>
    </source>
</evidence>
<dbReference type="AlphaFoldDB" id="A0A0S4IZW2"/>
<evidence type="ECO:0000313" key="2">
    <source>
        <dbReference type="EMBL" id="CUG70268.1"/>
    </source>
</evidence>
<name>A0A0S4IZW2_BODSA</name>
<keyword evidence="3" id="KW-1185">Reference proteome</keyword>
<gene>
    <name evidence="2" type="ORF">BSAL_05745</name>
</gene>
<reference evidence="3" key="1">
    <citation type="submission" date="2015-09" db="EMBL/GenBank/DDBJ databases">
        <authorList>
            <consortium name="Pathogen Informatics"/>
        </authorList>
    </citation>
    <scope>NUCLEOTIDE SEQUENCE [LARGE SCALE GENOMIC DNA]</scope>
    <source>
        <strain evidence="3">Lake Konstanz</strain>
    </source>
</reference>
<dbReference type="VEuPathDB" id="TriTrypDB:BSAL_05745"/>
<proteinExistence type="predicted"/>
<dbReference type="Gene3D" id="3.80.10.10">
    <property type="entry name" value="Ribonuclease Inhibitor"/>
    <property type="match status" value="1"/>
</dbReference>
<keyword evidence="1" id="KW-1133">Transmembrane helix</keyword>
<dbReference type="SUPFAM" id="SSF52058">
    <property type="entry name" value="L domain-like"/>
    <property type="match status" value="1"/>
</dbReference>
<dbReference type="PANTHER" id="PTHR48010:SF58">
    <property type="entry name" value="RECEPTOR PROTEIN KINASE-LIKE PROTEIN ZAR1"/>
    <property type="match status" value="1"/>
</dbReference>
<protein>
    <submittedName>
        <fullName evidence="2">GP46-like surface antigen, putative</fullName>
    </submittedName>
</protein>
<dbReference type="EMBL" id="CYKH01000937">
    <property type="protein sequence ID" value="CUG70268.1"/>
    <property type="molecule type" value="Genomic_DNA"/>
</dbReference>
<feature type="non-terminal residue" evidence="2">
    <location>
        <position position="232"/>
    </location>
</feature>
<dbReference type="Proteomes" id="UP000051952">
    <property type="component" value="Unassembled WGS sequence"/>
</dbReference>
<evidence type="ECO:0000256" key="1">
    <source>
        <dbReference type="SAM" id="Phobius"/>
    </source>
</evidence>
<feature type="transmembrane region" description="Helical" evidence="1">
    <location>
        <begin position="20"/>
        <end position="44"/>
    </location>
</feature>
<dbReference type="InterPro" id="IPR001611">
    <property type="entry name" value="Leu-rich_rpt"/>
</dbReference>
<sequence length="232" mass="25142">MPLLPLLRNKGTCFLDDSNVLMMCRISVAVYVWLLLCTAVILLLQMPLVAHCACECAWRKPLMLRFYDAVGGSTSNLGWDLDHPDAPCGWDGLSCMNGDINALFLKDKSLRGTLPSFLSELGNLTDLDLRKNSLEGTLPTNVSSWANTLKFLALGETLITGTLPESWTSLKAIDTIVLSLMPGVSGTLPSSYSIWGSKLTGFLAERCSLTGPIPVSWAAWTNVEQFAVGGNV</sequence>
<accession>A0A0S4IZW2</accession>